<gene>
    <name evidence="1" type="ORF">SAMN05428998_114120</name>
</gene>
<dbReference type="STRING" id="560819.SAMN05428998_114120"/>
<dbReference type="InterPro" id="IPR027417">
    <property type="entry name" value="P-loop_NTPase"/>
</dbReference>
<dbReference type="SUPFAM" id="SSF52540">
    <property type="entry name" value="P-loop containing nucleoside triphosphate hydrolases"/>
    <property type="match status" value="1"/>
</dbReference>
<dbReference type="EMBL" id="FWZX01000014">
    <property type="protein sequence ID" value="SMF41785.1"/>
    <property type="molecule type" value="Genomic_DNA"/>
</dbReference>
<name>A0A1Y6C2C4_9PROT</name>
<protein>
    <submittedName>
        <fullName evidence="1">Sulfotransferase family protein</fullName>
    </submittedName>
</protein>
<evidence type="ECO:0000313" key="2">
    <source>
        <dbReference type="Proteomes" id="UP000192917"/>
    </source>
</evidence>
<dbReference type="RefSeq" id="WP_085123944.1">
    <property type="nucleotide sequence ID" value="NZ_FWZX01000014.1"/>
</dbReference>
<keyword evidence="1" id="KW-0808">Transferase</keyword>
<dbReference type="Gene3D" id="3.40.50.300">
    <property type="entry name" value="P-loop containing nucleotide triphosphate hydrolases"/>
    <property type="match status" value="1"/>
</dbReference>
<dbReference type="AlphaFoldDB" id="A0A1Y6C2C4"/>
<evidence type="ECO:0000313" key="1">
    <source>
        <dbReference type="EMBL" id="SMF41785.1"/>
    </source>
</evidence>
<dbReference type="Proteomes" id="UP000192917">
    <property type="component" value="Unassembled WGS sequence"/>
</dbReference>
<accession>A0A1Y6C2C4</accession>
<sequence>MTDAPDGRPDDIAPVLILSTGRCGSTLVSEMLNRHPGVLSLSEFFITLGPGAFSEPAPDGEDMWRLLSRQSPAFHSLLKGGDIVEENLYPFDAPGARFGPGDIPPVMTVALPHLTPDHEALFDELEPFVRAQPRRPLAEQYRVLFAHLAERFGKRVWVERSGGSLMLAAKLMRLFPDARIVHVYRDGRDTALSMVRHHNFRVLLAMILLFRRYGVEARKVYLSPKGSRFNSWLQQVVFRLVDTEKLIAGGPGLDDFGRFWSDLVLVGQEAFGDLPPDRLLNLKFEDLQSSPRGNLQQLIRFIDPSLEDPAWLEQVAALPRPARSKYQALPPEQRDSLTQACKPGLELLGYPL</sequence>
<dbReference type="GO" id="GO:0016740">
    <property type="term" value="F:transferase activity"/>
    <property type="evidence" value="ECO:0007669"/>
    <property type="project" value="UniProtKB-KW"/>
</dbReference>
<keyword evidence="2" id="KW-1185">Reference proteome</keyword>
<dbReference type="Pfam" id="PF13469">
    <property type="entry name" value="Sulfotransfer_3"/>
    <property type="match status" value="1"/>
</dbReference>
<organism evidence="1 2">
    <name type="scientific">Tistlia consotensis USBA 355</name>
    <dbReference type="NCBI Taxonomy" id="560819"/>
    <lineage>
        <taxon>Bacteria</taxon>
        <taxon>Pseudomonadati</taxon>
        <taxon>Pseudomonadota</taxon>
        <taxon>Alphaproteobacteria</taxon>
        <taxon>Rhodospirillales</taxon>
        <taxon>Rhodovibrionaceae</taxon>
        <taxon>Tistlia</taxon>
    </lineage>
</organism>
<proteinExistence type="predicted"/>
<reference evidence="1 2" key="1">
    <citation type="submission" date="2017-04" db="EMBL/GenBank/DDBJ databases">
        <authorList>
            <person name="Afonso C.L."/>
            <person name="Miller P.J."/>
            <person name="Scott M.A."/>
            <person name="Spackman E."/>
            <person name="Goraichik I."/>
            <person name="Dimitrov K.M."/>
            <person name="Suarez D.L."/>
            <person name="Swayne D.E."/>
        </authorList>
    </citation>
    <scope>NUCLEOTIDE SEQUENCE [LARGE SCALE GENOMIC DNA]</scope>
    <source>
        <strain evidence="1 2">USBA 355</strain>
    </source>
</reference>